<proteinExistence type="predicted"/>
<dbReference type="EMBL" id="CM040988">
    <property type="protein sequence ID" value="MCJ8740330.1"/>
    <property type="molecule type" value="Genomic_DNA"/>
</dbReference>
<name>A0ACC5YY37_9TELE</name>
<protein>
    <submittedName>
        <fullName evidence="1">Uncharacterized protein</fullName>
    </submittedName>
</protein>
<evidence type="ECO:0000313" key="2">
    <source>
        <dbReference type="Proteomes" id="UP000830395"/>
    </source>
</evidence>
<gene>
    <name evidence="1" type="ORF">PDJAM_G00057640</name>
</gene>
<sequence>MAVLSSLISTLLLLHVKLQGVCGQQAFRTEPRNVTVRAGATALLKCEVLRASGTVQWVKDGLLLGPLRSLPGHPRYTMTGDENRGQYHLQIEDVRLEDDSSYECQVGRSETSHPIVSRTVWINVQIPPSNPSIVLDSEEPWVEGQEYTVTCIAPDAKPAAVVVLFKDGEELTDTTTFTMSGSEDKLLNTHTKVNVRPQSSDDGRPLLCRVKNPALSKALETKILMKVYFPPQAPVIEGLRSEEVNAGTHLRLVCLSYGGNPLATLHWTKNDEVLSTIWEMDTVSRKASSTLVMKVKPEDNKAVLRCESVNQVSRSPVAITRTLSILFEPSNVELSGSSEAIEGTEVNVCCSTSSSNPPVHIRWWLGSKELNTTVITITEGENGGMMTMSNLTHTVSREENGLLLTCEAFNKGTRFSSIQTKTLSVYYPPQKVWLDAPPEGTLLRSGMTTRLVCFSSGGNPTGSLTWLKNGKAVQVPSKHIQSERGVSRELLLTLQPSDNLATYRCDATNEAKKVKSAETKLRVQFPAVSLKITVKQKELRAGETIEMDCLAGSSNPKVNISWSLGTTSLLGEENTAKMSVYGGMSVSSSLSLPLSSHLHGSRITCQAFSAALSERVNTFYTLNVLFPPEFAEDQPSLVEVIEDDVAALPVKVSANPDDIACEWIFQGEKVLRDRDHRYHFPEAWSPEIWNVTRRDAGVYTVECSNAEGKNRTNVKLDVQYPPSVKMKIDPVHVNIGDTADLFCIADANPVTDGMFSWKWMGEGEVEKLGETSQDESTGLLTIYEVTRAQAGLYQCTANNGIAPPASVAGQLVVRFAPELQKGAQWRKVASRGDGTTDADVLCQAEGVPRVQFSWAKNGVPLNFGNPRYLERTVKEGAIHTSTLTVVNVSAALDYAVFTCTARNSLGEDTLDIQLLSTNYPDPPSDLKLLSVSSNSVTLEWMPGFDGGLTQNFRVRYRWAGSASYLYVDVFPPRSTVYTVSGLKPSTTYNFSVNAINSMGESSYADNGAVLTVTTMDSDPAPDEPHPKVPEREEVPAIPVYVIPILVGVFLLVNALGFFLLVRWKKGRGLKGGAGSFSEGKRSDEGSSVSSREPINASAQRTLLINTSSEPDSSSSVYESYGGSYHYYYPTEAYSPALYTHLETPEKLHSRHITNPISHDYEEVRDFGPYQDLFGSNLPPATALNFGADGSGQVPASTYEQGRWFGAAVLDPASGVNNSITYRCRKNSVLPFELRGELV</sequence>
<dbReference type="Proteomes" id="UP000830395">
    <property type="component" value="Chromosome 14"/>
</dbReference>
<reference evidence="1" key="1">
    <citation type="submission" date="2020-02" db="EMBL/GenBank/DDBJ databases">
        <title>Genome sequencing of the panga catfish, Pangasius djambal.</title>
        <authorList>
            <person name="Wen M."/>
            <person name="Zahm M."/>
            <person name="Roques C."/>
            <person name="Cabau C."/>
            <person name="Klopp C."/>
            <person name="Donnadieu C."/>
            <person name="Jouanno E."/>
            <person name="Avarre J.-C."/>
            <person name="Campet M."/>
            <person name="Ha T."/>
            <person name="Dugue R."/>
            <person name="Lampietro C."/>
            <person name="Louis A."/>
            <person name="Herpin A."/>
            <person name="Echchiki A."/>
            <person name="Berthelot C."/>
            <person name="Parey E."/>
            <person name="Roest-Crollius H."/>
            <person name="Braasch I."/>
            <person name="Postlethwait J.H."/>
            <person name="Bobe J."/>
            <person name="Montfort J."/>
            <person name="Bouchez O."/>
            <person name="Begum T."/>
            <person name="Schartl M."/>
            <person name="Gustiano R."/>
            <person name="Guiguen Y."/>
        </authorList>
    </citation>
    <scope>NUCLEOTIDE SEQUENCE</scope>
    <source>
        <strain evidence="1">Pdj_M5554</strain>
    </source>
</reference>
<accession>A0ACC5YY37</accession>
<organism evidence="1 2">
    <name type="scientific">Pangasius djambal</name>
    <dbReference type="NCBI Taxonomy" id="1691987"/>
    <lineage>
        <taxon>Eukaryota</taxon>
        <taxon>Metazoa</taxon>
        <taxon>Chordata</taxon>
        <taxon>Craniata</taxon>
        <taxon>Vertebrata</taxon>
        <taxon>Euteleostomi</taxon>
        <taxon>Actinopterygii</taxon>
        <taxon>Neopterygii</taxon>
        <taxon>Teleostei</taxon>
        <taxon>Ostariophysi</taxon>
        <taxon>Siluriformes</taxon>
        <taxon>Pangasiidae</taxon>
        <taxon>Pangasius</taxon>
    </lineage>
</organism>
<keyword evidence="2" id="KW-1185">Reference proteome</keyword>
<comment type="caution">
    <text evidence="1">The sequence shown here is derived from an EMBL/GenBank/DDBJ whole genome shotgun (WGS) entry which is preliminary data.</text>
</comment>
<evidence type="ECO:0000313" key="1">
    <source>
        <dbReference type="EMBL" id="MCJ8740330.1"/>
    </source>
</evidence>